<gene>
    <name evidence="1" type="ORF">TVAG_215410</name>
</gene>
<dbReference type="VEuPathDB" id="TrichDB:TVAG_215410"/>
<reference evidence="1" key="2">
    <citation type="journal article" date="2007" name="Science">
        <title>Draft genome sequence of the sexually transmitted pathogen Trichomonas vaginalis.</title>
        <authorList>
            <person name="Carlton J.M."/>
            <person name="Hirt R.P."/>
            <person name="Silva J.C."/>
            <person name="Delcher A.L."/>
            <person name="Schatz M."/>
            <person name="Zhao Q."/>
            <person name="Wortman J.R."/>
            <person name="Bidwell S.L."/>
            <person name="Alsmark U.C.M."/>
            <person name="Besteiro S."/>
            <person name="Sicheritz-Ponten T."/>
            <person name="Noel C.J."/>
            <person name="Dacks J.B."/>
            <person name="Foster P.G."/>
            <person name="Simillion C."/>
            <person name="Van de Peer Y."/>
            <person name="Miranda-Saavedra D."/>
            <person name="Barton G.J."/>
            <person name="Westrop G.D."/>
            <person name="Mueller S."/>
            <person name="Dessi D."/>
            <person name="Fiori P.L."/>
            <person name="Ren Q."/>
            <person name="Paulsen I."/>
            <person name="Zhang H."/>
            <person name="Bastida-Corcuera F.D."/>
            <person name="Simoes-Barbosa A."/>
            <person name="Brown M.T."/>
            <person name="Hayes R.D."/>
            <person name="Mukherjee M."/>
            <person name="Okumura C.Y."/>
            <person name="Schneider R."/>
            <person name="Smith A.J."/>
            <person name="Vanacova S."/>
            <person name="Villalvazo M."/>
            <person name="Haas B.J."/>
            <person name="Pertea M."/>
            <person name="Feldblyum T.V."/>
            <person name="Utterback T.R."/>
            <person name="Shu C.L."/>
            <person name="Osoegawa K."/>
            <person name="de Jong P.J."/>
            <person name="Hrdy I."/>
            <person name="Horvathova L."/>
            <person name="Zubacova Z."/>
            <person name="Dolezal P."/>
            <person name="Malik S.B."/>
            <person name="Logsdon J.M. Jr."/>
            <person name="Henze K."/>
            <person name="Gupta A."/>
            <person name="Wang C.C."/>
            <person name="Dunne R.L."/>
            <person name="Upcroft J.A."/>
            <person name="Upcroft P."/>
            <person name="White O."/>
            <person name="Salzberg S.L."/>
            <person name="Tang P."/>
            <person name="Chiu C.-H."/>
            <person name="Lee Y.-S."/>
            <person name="Embley T.M."/>
            <person name="Coombs G.H."/>
            <person name="Mottram J.C."/>
            <person name="Tachezy J."/>
            <person name="Fraser-Liggett C.M."/>
            <person name="Johnson P.J."/>
        </authorList>
    </citation>
    <scope>NUCLEOTIDE SEQUENCE [LARGE SCALE GENOMIC DNA]</scope>
    <source>
        <strain evidence="1">G3</strain>
    </source>
</reference>
<dbReference type="AlphaFoldDB" id="A2G3Y2"/>
<evidence type="ECO:0000313" key="1">
    <source>
        <dbReference type="EMBL" id="EAX88140.1"/>
    </source>
</evidence>
<keyword evidence="2" id="KW-1185">Reference proteome</keyword>
<dbReference type="VEuPathDB" id="TrichDB:TVAGG3_0283240"/>
<dbReference type="EMBL" id="DS114350">
    <property type="protein sequence ID" value="EAX88140.1"/>
    <property type="molecule type" value="Genomic_DNA"/>
</dbReference>
<dbReference type="KEGG" id="tva:4745796"/>
<protein>
    <submittedName>
        <fullName evidence="1">Uncharacterized protein</fullName>
    </submittedName>
</protein>
<evidence type="ECO:0000313" key="2">
    <source>
        <dbReference type="Proteomes" id="UP000001542"/>
    </source>
</evidence>
<dbReference type="InParanoid" id="A2G3Y2"/>
<sequence>MEKQNYSSIFSHLIKTDIPTIILTNYINYPPRYLIYTIVARIISSTPALRNEFCDSLVDNFRDIVDHSKSKRLFKILFCLFSVPLEKEDWGNLFVFFYNNFSILALESAKGPSVKTVFKFVSKIVSKCPQALPYSKRNPMSFRFYKFITNILYLIGENLLKDLPSLSDVYLGCDFLARYNEKNPEFIPNLIESISSNIPDHLNEPFKQTYYKYMNESGSDKFSLNLMNFFDDVSNMKIQLSTIEMYLTGFDTILEDLIQI</sequence>
<accession>A2G3Y2</accession>
<dbReference type="RefSeq" id="XP_001301070.1">
    <property type="nucleotide sequence ID" value="XM_001301069.1"/>
</dbReference>
<reference evidence="1" key="1">
    <citation type="submission" date="2006-10" db="EMBL/GenBank/DDBJ databases">
        <authorList>
            <person name="Amadeo P."/>
            <person name="Zhao Q."/>
            <person name="Wortman J."/>
            <person name="Fraser-Liggett C."/>
            <person name="Carlton J."/>
        </authorList>
    </citation>
    <scope>NUCLEOTIDE SEQUENCE</scope>
    <source>
        <strain evidence="1">G3</strain>
    </source>
</reference>
<dbReference type="Proteomes" id="UP000001542">
    <property type="component" value="Unassembled WGS sequence"/>
</dbReference>
<name>A2G3Y2_TRIV3</name>
<organism evidence="1 2">
    <name type="scientific">Trichomonas vaginalis (strain ATCC PRA-98 / G3)</name>
    <dbReference type="NCBI Taxonomy" id="412133"/>
    <lineage>
        <taxon>Eukaryota</taxon>
        <taxon>Metamonada</taxon>
        <taxon>Parabasalia</taxon>
        <taxon>Trichomonadida</taxon>
        <taxon>Trichomonadidae</taxon>
        <taxon>Trichomonas</taxon>
    </lineage>
</organism>
<proteinExistence type="predicted"/>